<dbReference type="RefSeq" id="WP_068531977.1">
    <property type="nucleotide sequence ID" value="NZ_AP025457.1"/>
</dbReference>
<dbReference type="Proteomes" id="UP000183053">
    <property type="component" value="Unassembled WGS sequence"/>
</dbReference>
<dbReference type="STRING" id="47312.SAMN04489765_4606"/>
<sequence>MVTALDGNVATGPLAEVFGIDVSAALAECAECAKTDPFCVAVVYASPMGMVIRCRSCGAVLTVLVQREGTWRCRLTGVAALTLR</sequence>
<keyword evidence="2" id="KW-1185">Reference proteome</keyword>
<dbReference type="AlphaFoldDB" id="A0A1H1HUF5"/>
<name>A0A1H1HUF5_9ACTN</name>
<dbReference type="EMBL" id="FNLF01000002">
    <property type="protein sequence ID" value="SDR29054.1"/>
    <property type="molecule type" value="Genomic_DNA"/>
</dbReference>
<protein>
    <submittedName>
        <fullName evidence="1">Uncharacterized protein</fullName>
    </submittedName>
</protein>
<evidence type="ECO:0000313" key="1">
    <source>
        <dbReference type="EMBL" id="SDR29054.1"/>
    </source>
</evidence>
<organism evidence="1 2">
    <name type="scientific">Tsukamurella pulmonis</name>
    <dbReference type="NCBI Taxonomy" id="47312"/>
    <lineage>
        <taxon>Bacteria</taxon>
        <taxon>Bacillati</taxon>
        <taxon>Actinomycetota</taxon>
        <taxon>Actinomycetes</taxon>
        <taxon>Mycobacteriales</taxon>
        <taxon>Tsukamurellaceae</taxon>
        <taxon>Tsukamurella</taxon>
    </lineage>
</organism>
<evidence type="ECO:0000313" key="2">
    <source>
        <dbReference type="Proteomes" id="UP000183053"/>
    </source>
</evidence>
<accession>A0A1H1HUF5</accession>
<dbReference type="InterPro" id="IPR045423">
    <property type="entry name" value="DUF6510"/>
</dbReference>
<dbReference type="OrthoDB" id="165401at2"/>
<proteinExistence type="predicted"/>
<gene>
    <name evidence="1" type="ORF">SAMN04489765_4606</name>
</gene>
<dbReference type="Pfam" id="PF20120">
    <property type="entry name" value="DUF6510"/>
    <property type="match status" value="1"/>
</dbReference>
<reference evidence="2" key="1">
    <citation type="submission" date="2016-10" db="EMBL/GenBank/DDBJ databases">
        <authorList>
            <person name="Varghese N."/>
            <person name="Submissions S."/>
        </authorList>
    </citation>
    <scope>NUCLEOTIDE SEQUENCE [LARGE SCALE GENOMIC DNA]</scope>
    <source>
        <strain evidence="2">DSM 44142</strain>
    </source>
</reference>